<dbReference type="InterPro" id="IPR050412">
    <property type="entry name" value="Ig-like_Receptors_ImmuneReg"/>
</dbReference>
<accession>A0A643C0T7</accession>
<dbReference type="Gene3D" id="2.60.40.10">
    <property type="entry name" value="Immunoglobulins"/>
    <property type="match status" value="1"/>
</dbReference>
<keyword evidence="4" id="KW-1185">Reference proteome</keyword>
<comment type="caution">
    <text evidence="3">The sequence shown here is derived from an EMBL/GenBank/DDBJ whole genome shotgun (WGS) entry which is preliminary data.</text>
</comment>
<dbReference type="OrthoDB" id="9832073at2759"/>
<dbReference type="GO" id="GO:0002764">
    <property type="term" value="P:immune response-regulating signaling pathway"/>
    <property type="evidence" value="ECO:0007669"/>
    <property type="project" value="TreeGrafter"/>
</dbReference>
<evidence type="ECO:0000313" key="3">
    <source>
        <dbReference type="EMBL" id="KAB0393558.1"/>
    </source>
</evidence>
<proteinExistence type="predicted"/>
<protein>
    <submittedName>
        <fullName evidence="3">Uncharacterized protein</fullName>
    </submittedName>
</protein>
<keyword evidence="2" id="KW-0393">Immunoglobulin domain</keyword>
<reference evidence="3 4" key="1">
    <citation type="journal article" date="2019" name="PLoS ONE">
        <title>Genomic analyses reveal an absence of contemporary introgressive admixture between fin whales and blue whales, despite known hybrids.</title>
        <authorList>
            <person name="Westbury M.V."/>
            <person name="Petersen B."/>
            <person name="Lorenzen E.D."/>
        </authorList>
    </citation>
    <scope>NUCLEOTIDE SEQUENCE [LARGE SCALE GENOMIC DNA]</scope>
    <source>
        <strain evidence="3">FinWhale-01</strain>
    </source>
</reference>
<dbReference type="AlphaFoldDB" id="A0A643C0T7"/>
<dbReference type="Proteomes" id="UP000437017">
    <property type="component" value="Unassembled WGS sequence"/>
</dbReference>
<keyword evidence="1" id="KW-1015">Disulfide bond</keyword>
<evidence type="ECO:0000256" key="2">
    <source>
        <dbReference type="ARBA" id="ARBA00023319"/>
    </source>
</evidence>
<dbReference type="SUPFAM" id="SSF48726">
    <property type="entry name" value="Immunoglobulin"/>
    <property type="match status" value="1"/>
</dbReference>
<evidence type="ECO:0000313" key="4">
    <source>
        <dbReference type="Proteomes" id="UP000437017"/>
    </source>
</evidence>
<dbReference type="GO" id="GO:0005886">
    <property type="term" value="C:plasma membrane"/>
    <property type="evidence" value="ECO:0007669"/>
    <property type="project" value="TreeGrafter"/>
</dbReference>
<dbReference type="EMBL" id="SGJD01003122">
    <property type="protein sequence ID" value="KAB0393558.1"/>
    <property type="molecule type" value="Genomic_DNA"/>
</dbReference>
<dbReference type="GO" id="GO:0038064">
    <property type="term" value="F:collagen receptor activity"/>
    <property type="evidence" value="ECO:0007669"/>
    <property type="project" value="TreeGrafter"/>
</dbReference>
<dbReference type="PANTHER" id="PTHR11738">
    <property type="entry name" value="MHC CLASS I NK CELL RECEPTOR"/>
    <property type="match status" value="1"/>
</dbReference>
<sequence length="88" mass="9379">KPEDPGSPIYSVPPASYPKPWLGAQPAAVVTPGVNFFLEEVTPDQGGNYRCCYQKLDWGPGVWSHPSDALELLVTGESLGEGGVEKGH</sequence>
<feature type="non-terminal residue" evidence="3">
    <location>
        <position position="1"/>
    </location>
</feature>
<name>A0A643C0T7_BALPH</name>
<feature type="non-terminal residue" evidence="3">
    <location>
        <position position="88"/>
    </location>
</feature>
<dbReference type="InterPro" id="IPR013783">
    <property type="entry name" value="Ig-like_fold"/>
</dbReference>
<organism evidence="3 4">
    <name type="scientific">Balaenoptera physalus</name>
    <name type="common">Fin whale</name>
    <name type="synonym">Balaena physalus</name>
    <dbReference type="NCBI Taxonomy" id="9770"/>
    <lineage>
        <taxon>Eukaryota</taxon>
        <taxon>Metazoa</taxon>
        <taxon>Chordata</taxon>
        <taxon>Craniata</taxon>
        <taxon>Vertebrata</taxon>
        <taxon>Euteleostomi</taxon>
        <taxon>Mammalia</taxon>
        <taxon>Eutheria</taxon>
        <taxon>Laurasiatheria</taxon>
        <taxon>Artiodactyla</taxon>
        <taxon>Whippomorpha</taxon>
        <taxon>Cetacea</taxon>
        <taxon>Mysticeti</taxon>
        <taxon>Balaenopteridae</taxon>
        <taxon>Balaenoptera</taxon>
    </lineage>
</organism>
<gene>
    <name evidence="3" type="ORF">E2I00_003290</name>
</gene>
<dbReference type="PANTHER" id="PTHR11738:SF186">
    <property type="entry name" value="OSTEOCLAST-ASSOCIATED IMMUNOGLOBULIN-LIKE RECEPTOR"/>
    <property type="match status" value="1"/>
</dbReference>
<dbReference type="InterPro" id="IPR036179">
    <property type="entry name" value="Ig-like_dom_sf"/>
</dbReference>
<evidence type="ECO:0000256" key="1">
    <source>
        <dbReference type="ARBA" id="ARBA00023157"/>
    </source>
</evidence>